<dbReference type="Proteomes" id="UP000199677">
    <property type="component" value="Unassembled WGS sequence"/>
</dbReference>
<organism evidence="1 2">
    <name type="scientific">Vreelandella arcis</name>
    <dbReference type="NCBI Taxonomy" id="416873"/>
    <lineage>
        <taxon>Bacteria</taxon>
        <taxon>Pseudomonadati</taxon>
        <taxon>Pseudomonadota</taxon>
        <taxon>Gammaproteobacteria</taxon>
        <taxon>Oceanospirillales</taxon>
        <taxon>Halomonadaceae</taxon>
        <taxon>Vreelandella</taxon>
    </lineage>
</organism>
<reference evidence="2" key="1">
    <citation type="submission" date="2016-10" db="EMBL/GenBank/DDBJ databases">
        <authorList>
            <person name="Varghese N."/>
            <person name="Submissions S."/>
        </authorList>
    </citation>
    <scope>NUCLEOTIDE SEQUENCE [LARGE SCALE GENOMIC DNA]</scope>
    <source>
        <strain evidence="2">CGMCC 1.6494</strain>
    </source>
</reference>
<evidence type="ECO:0000313" key="1">
    <source>
        <dbReference type="EMBL" id="SDO39203.1"/>
    </source>
</evidence>
<protein>
    <submittedName>
        <fullName evidence="1">Uncharacterized protein</fullName>
    </submittedName>
</protein>
<dbReference type="EMBL" id="FNII01000024">
    <property type="protein sequence ID" value="SDO39203.1"/>
    <property type="molecule type" value="Genomic_DNA"/>
</dbReference>
<name>A0A1H0J6R8_9GAMM</name>
<accession>A0A1H0J6R8</accession>
<proteinExistence type="predicted"/>
<evidence type="ECO:0000313" key="2">
    <source>
        <dbReference type="Proteomes" id="UP000199677"/>
    </source>
</evidence>
<sequence>MIEIGCLEACCLNAIARDTSNRRHCTLNDLLLSLIDRLDLKKELPSFRLATLQFKARLPSVALGLIISRYPDKVH</sequence>
<dbReference type="AlphaFoldDB" id="A0A1H0J6R8"/>
<gene>
    <name evidence="1" type="ORF">SAMN04487951_12417</name>
</gene>
<keyword evidence="2" id="KW-1185">Reference proteome</keyword>
<dbReference type="STRING" id="416873.SAMN04487951_12417"/>